<name>A0A0L8H293_OCTBM</name>
<accession>A0A0L8H293</accession>
<gene>
    <name evidence="1" type="ORF">OCBIM_22023958mg</name>
</gene>
<reference evidence="1" key="1">
    <citation type="submission" date="2015-07" db="EMBL/GenBank/DDBJ databases">
        <title>MeaNS - Measles Nucleotide Surveillance Program.</title>
        <authorList>
            <person name="Tran T."/>
            <person name="Druce J."/>
        </authorList>
    </citation>
    <scope>NUCLEOTIDE SEQUENCE</scope>
    <source>
        <strain evidence="1">UCB-OBI-ISO-001</strain>
        <tissue evidence="1">Gonad</tissue>
    </source>
</reference>
<sequence>MDTADTHIESGNCMLCTFHVRELKSDIKMKRITQRLNKIFSSFCFPFCI</sequence>
<protein>
    <submittedName>
        <fullName evidence="1">Uncharacterized protein</fullName>
    </submittedName>
</protein>
<organism evidence="1">
    <name type="scientific">Octopus bimaculoides</name>
    <name type="common">California two-spotted octopus</name>
    <dbReference type="NCBI Taxonomy" id="37653"/>
    <lineage>
        <taxon>Eukaryota</taxon>
        <taxon>Metazoa</taxon>
        <taxon>Spiralia</taxon>
        <taxon>Lophotrochozoa</taxon>
        <taxon>Mollusca</taxon>
        <taxon>Cephalopoda</taxon>
        <taxon>Coleoidea</taxon>
        <taxon>Octopodiformes</taxon>
        <taxon>Octopoda</taxon>
        <taxon>Incirrata</taxon>
        <taxon>Octopodidae</taxon>
        <taxon>Octopus</taxon>
    </lineage>
</organism>
<proteinExistence type="predicted"/>
<dbReference type="AlphaFoldDB" id="A0A0L8H293"/>
<dbReference type="EMBL" id="KQ419507">
    <property type="protein sequence ID" value="KOF83368.1"/>
    <property type="molecule type" value="Genomic_DNA"/>
</dbReference>
<evidence type="ECO:0000313" key="1">
    <source>
        <dbReference type="EMBL" id="KOF83368.1"/>
    </source>
</evidence>